<dbReference type="AlphaFoldDB" id="A0A1D1ULN5"/>
<feature type="region of interest" description="Disordered" evidence="1">
    <location>
        <begin position="203"/>
        <end position="238"/>
    </location>
</feature>
<evidence type="ECO:0000313" key="3">
    <source>
        <dbReference type="Proteomes" id="UP000186922"/>
    </source>
</evidence>
<accession>A0A1D1ULN5</accession>
<reference evidence="2 3" key="1">
    <citation type="journal article" date="2016" name="Nat. Commun.">
        <title>Extremotolerant tardigrade genome and improved radiotolerance of human cultured cells by tardigrade-unique protein.</title>
        <authorList>
            <person name="Hashimoto T."/>
            <person name="Horikawa D.D."/>
            <person name="Saito Y."/>
            <person name="Kuwahara H."/>
            <person name="Kozuka-Hata H."/>
            <person name="Shin-I T."/>
            <person name="Minakuchi Y."/>
            <person name="Ohishi K."/>
            <person name="Motoyama A."/>
            <person name="Aizu T."/>
            <person name="Enomoto A."/>
            <person name="Kondo K."/>
            <person name="Tanaka S."/>
            <person name="Hara Y."/>
            <person name="Koshikawa S."/>
            <person name="Sagara H."/>
            <person name="Miura T."/>
            <person name="Yokobori S."/>
            <person name="Miyagawa K."/>
            <person name="Suzuki Y."/>
            <person name="Kubo T."/>
            <person name="Oyama M."/>
            <person name="Kohara Y."/>
            <person name="Fujiyama A."/>
            <person name="Arakawa K."/>
            <person name="Katayama T."/>
            <person name="Toyoda A."/>
            <person name="Kunieda T."/>
        </authorList>
    </citation>
    <scope>NUCLEOTIDE SEQUENCE [LARGE SCALE GENOMIC DNA]</scope>
    <source>
        <strain evidence="2 3">YOKOZUNA-1</strain>
    </source>
</reference>
<proteinExistence type="predicted"/>
<keyword evidence="3" id="KW-1185">Reference proteome</keyword>
<dbReference type="Proteomes" id="UP000186922">
    <property type="component" value="Unassembled WGS sequence"/>
</dbReference>
<name>A0A1D1ULN5_RAMVA</name>
<protein>
    <submittedName>
        <fullName evidence="2">Uncharacterized protein</fullName>
    </submittedName>
</protein>
<sequence length="238" mass="26136">MAVGYKCDSPEEGYEKAKEEGTELLDSEVQALCGMEDLASWERTETIFMLLSVSQPEKVNRSITPKPILVFEPATAPTPIDSPYSFAMCDVGSSLGNENLEVPVDPEDLSLDSAEVLSLPSQNTINDTSIDYSCNGDITDTTTEDVTGSLVESVDDGPIPEPVADIEEELEVELDDKSWQPSIPPEDQDDVYEVNGIINDRRVNGQRESLARPVEKYSPEAGSWEPEEDLDDFNPSIV</sequence>
<gene>
    <name evidence="2" type="primary">RvY_02009-1</name>
    <name evidence="2" type="synonym">RvY_02009.1</name>
    <name evidence="2" type="ORF">RvY_02009</name>
</gene>
<dbReference type="EMBL" id="BDGG01000001">
    <property type="protein sequence ID" value="GAU89460.1"/>
    <property type="molecule type" value="Genomic_DNA"/>
</dbReference>
<evidence type="ECO:0000256" key="1">
    <source>
        <dbReference type="SAM" id="MobiDB-lite"/>
    </source>
</evidence>
<organism evidence="2 3">
    <name type="scientific">Ramazzottius varieornatus</name>
    <name type="common">Water bear</name>
    <name type="synonym">Tardigrade</name>
    <dbReference type="NCBI Taxonomy" id="947166"/>
    <lineage>
        <taxon>Eukaryota</taxon>
        <taxon>Metazoa</taxon>
        <taxon>Ecdysozoa</taxon>
        <taxon>Tardigrada</taxon>
        <taxon>Eutardigrada</taxon>
        <taxon>Parachela</taxon>
        <taxon>Hypsibioidea</taxon>
        <taxon>Ramazzottiidae</taxon>
        <taxon>Ramazzottius</taxon>
    </lineage>
</organism>
<dbReference type="Gene3D" id="2.40.50.40">
    <property type="match status" value="1"/>
</dbReference>
<comment type="caution">
    <text evidence="2">The sequence shown here is derived from an EMBL/GenBank/DDBJ whole genome shotgun (WGS) entry which is preliminary data.</text>
</comment>
<feature type="compositionally biased region" description="Basic and acidic residues" evidence="1">
    <location>
        <begin position="203"/>
        <end position="218"/>
    </location>
</feature>
<evidence type="ECO:0000313" key="2">
    <source>
        <dbReference type="EMBL" id="GAU89460.1"/>
    </source>
</evidence>